<organism evidence="12 13">
    <name type="scientific">Candidatus Ornithospirochaeta stercoripullorum</name>
    <dbReference type="NCBI Taxonomy" id="2840899"/>
    <lineage>
        <taxon>Bacteria</taxon>
        <taxon>Pseudomonadati</taxon>
        <taxon>Spirochaetota</taxon>
        <taxon>Spirochaetia</taxon>
        <taxon>Spirochaetales</taxon>
        <taxon>Spirochaetaceae</taxon>
        <taxon>Spirochaetaceae incertae sedis</taxon>
        <taxon>Candidatus Ornithospirochaeta</taxon>
    </lineage>
</organism>
<dbReference type="GO" id="GO:0015934">
    <property type="term" value="C:large ribosomal subunit"/>
    <property type="evidence" value="ECO:0007669"/>
    <property type="project" value="InterPro"/>
</dbReference>
<evidence type="ECO:0000313" key="12">
    <source>
        <dbReference type="EMBL" id="MBO8436139.1"/>
    </source>
</evidence>
<reference evidence="12" key="2">
    <citation type="journal article" date="2021" name="PeerJ">
        <title>Extensive microbial diversity within the chicken gut microbiome revealed by metagenomics and culture.</title>
        <authorList>
            <person name="Gilroy R."/>
            <person name="Ravi A."/>
            <person name="Getino M."/>
            <person name="Pursley I."/>
            <person name="Horton D.L."/>
            <person name="Alikhan N.F."/>
            <person name="Baker D."/>
            <person name="Gharbi K."/>
            <person name="Hall N."/>
            <person name="Watson M."/>
            <person name="Adriaenssens E.M."/>
            <person name="Foster-Nyarko E."/>
            <person name="Jarju S."/>
            <person name="Secka A."/>
            <person name="Antonio M."/>
            <person name="Oren A."/>
            <person name="Chaudhuri R.R."/>
            <person name="La Ragione R."/>
            <person name="Hildebrand F."/>
            <person name="Pallen M.J."/>
        </authorList>
    </citation>
    <scope>NUCLEOTIDE SEQUENCE</scope>
    <source>
        <strain evidence="12">7293</strain>
    </source>
</reference>
<dbReference type="SUPFAM" id="SSF56808">
    <property type="entry name" value="Ribosomal protein L1"/>
    <property type="match status" value="1"/>
</dbReference>
<evidence type="ECO:0000256" key="8">
    <source>
        <dbReference type="ARBA" id="ARBA00023274"/>
    </source>
</evidence>
<dbReference type="AlphaFoldDB" id="A0A9D9E2Y4"/>
<dbReference type="InterPro" id="IPR023673">
    <property type="entry name" value="Ribosomal_uL1_CS"/>
</dbReference>
<dbReference type="CDD" id="cd00403">
    <property type="entry name" value="Ribosomal_L1"/>
    <property type="match status" value="1"/>
</dbReference>
<dbReference type="FunFam" id="3.40.50.790:FF:000001">
    <property type="entry name" value="50S ribosomal protein L1"/>
    <property type="match status" value="1"/>
</dbReference>
<dbReference type="Proteomes" id="UP000823615">
    <property type="component" value="Unassembled WGS sequence"/>
</dbReference>
<dbReference type="GO" id="GO:0003735">
    <property type="term" value="F:structural constituent of ribosome"/>
    <property type="evidence" value="ECO:0007669"/>
    <property type="project" value="InterPro"/>
</dbReference>
<evidence type="ECO:0000256" key="1">
    <source>
        <dbReference type="ARBA" id="ARBA00010531"/>
    </source>
</evidence>
<protein>
    <recommendedName>
        <fullName evidence="9 10">Large ribosomal subunit protein uL1</fullName>
    </recommendedName>
</protein>
<dbReference type="InterPro" id="IPR002143">
    <property type="entry name" value="Ribosomal_uL1"/>
</dbReference>
<dbReference type="InterPro" id="IPR028364">
    <property type="entry name" value="Ribosomal_uL1/biogenesis"/>
</dbReference>
<evidence type="ECO:0000256" key="11">
    <source>
        <dbReference type="RuleBase" id="RU000659"/>
    </source>
</evidence>
<keyword evidence="4 10" id="KW-0699">rRNA-binding</keyword>
<dbReference type="HAMAP" id="MF_01318_B">
    <property type="entry name" value="Ribosomal_uL1_B"/>
    <property type="match status" value="1"/>
</dbReference>
<keyword evidence="5 10" id="KW-0810">Translation regulation</keyword>
<dbReference type="InterPro" id="IPR023674">
    <property type="entry name" value="Ribosomal_uL1-like"/>
</dbReference>
<keyword evidence="2 10" id="KW-0678">Repressor</keyword>
<comment type="function">
    <text evidence="10">Protein L1 is also a translational repressor protein, it controls the translation of the L11 operon by binding to its mRNA.</text>
</comment>
<evidence type="ECO:0000256" key="3">
    <source>
        <dbReference type="ARBA" id="ARBA00022555"/>
    </source>
</evidence>
<keyword evidence="6 10" id="KW-0694">RNA-binding</keyword>
<gene>
    <name evidence="10" type="primary">rplA</name>
    <name evidence="12" type="ORF">IAA97_04090</name>
</gene>
<evidence type="ECO:0000256" key="4">
    <source>
        <dbReference type="ARBA" id="ARBA00022730"/>
    </source>
</evidence>
<dbReference type="PANTHER" id="PTHR36427">
    <property type="entry name" value="54S RIBOSOMAL PROTEIN L1, MITOCHONDRIAL"/>
    <property type="match status" value="1"/>
</dbReference>
<dbReference type="GO" id="GO:0000049">
    <property type="term" value="F:tRNA binding"/>
    <property type="evidence" value="ECO:0007669"/>
    <property type="project" value="UniProtKB-KW"/>
</dbReference>
<keyword evidence="7 10" id="KW-0689">Ribosomal protein</keyword>
<dbReference type="Gene3D" id="3.30.190.20">
    <property type="match status" value="1"/>
</dbReference>
<evidence type="ECO:0000256" key="2">
    <source>
        <dbReference type="ARBA" id="ARBA00022491"/>
    </source>
</evidence>
<proteinExistence type="inferred from homology"/>
<comment type="subunit">
    <text evidence="10">Part of the 50S ribosomal subunit.</text>
</comment>
<dbReference type="GO" id="GO:0006412">
    <property type="term" value="P:translation"/>
    <property type="evidence" value="ECO:0007669"/>
    <property type="project" value="UniProtKB-UniRule"/>
</dbReference>
<dbReference type="GO" id="GO:0006417">
    <property type="term" value="P:regulation of translation"/>
    <property type="evidence" value="ECO:0007669"/>
    <property type="project" value="UniProtKB-KW"/>
</dbReference>
<comment type="caution">
    <text evidence="12">The sequence shown here is derived from an EMBL/GenBank/DDBJ whole genome shotgun (WGS) entry which is preliminary data.</text>
</comment>
<name>A0A9D9E2Y4_9SPIO</name>
<dbReference type="GO" id="GO:0019843">
    <property type="term" value="F:rRNA binding"/>
    <property type="evidence" value="ECO:0007669"/>
    <property type="project" value="UniProtKB-UniRule"/>
</dbReference>
<dbReference type="Gene3D" id="3.40.50.790">
    <property type="match status" value="1"/>
</dbReference>
<evidence type="ECO:0000256" key="9">
    <source>
        <dbReference type="ARBA" id="ARBA00035241"/>
    </source>
</evidence>
<dbReference type="PIRSF" id="PIRSF002155">
    <property type="entry name" value="Ribosomal_L1"/>
    <property type="match status" value="1"/>
</dbReference>
<evidence type="ECO:0000256" key="6">
    <source>
        <dbReference type="ARBA" id="ARBA00022884"/>
    </source>
</evidence>
<reference evidence="12" key="1">
    <citation type="submission" date="2020-10" db="EMBL/GenBank/DDBJ databases">
        <authorList>
            <person name="Gilroy R."/>
        </authorList>
    </citation>
    <scope>NUCLEOTIDE SEQUENCE</scope>
    <source>
        <strain evidence="12">7293</strain>
    </source>
</reference>
<keyword evidence="8 10" id="KW-0687">Ribonucleoprotein</keyword>
<comment type="similarity">
    <text evidence="1 10 11">Belongs to the universal ribosomal protein uL1 family.</text>
</comment>
<evidence type="ECO:0000256" key="5">
    <source>
        <dbReference type="ARBA" id="ARBA00022845"/>
    </source>
</evidence>
<dbReference type="InterPro" id="IPR005878">
    <property type="entry name" value="Ribosom_uL1_bac-type"/>
</dbReference>
<evidence type="ECO:0000256" key="10">
    <source>
        <dbReference type="HAMAP-Rule" id="MF_01318"/>
    </source>
</evidence>
<evidence type="ECO:0000313" key="13">
    <source>
        <dbReference type="Proteomes" id="UP000823615"/>
    </source>
</evidence>
<comment type="function">
    <text evidence="10">Binds directly to 23S rRNA. The L1 stalk is quite mobile in the ribosome, and is involved in E site tRNA release.</text>
</comment>
<dbReference type="NCBIfam" id="TIGR01169">
    <property type="entry name" value="rplA_bact"/>
    <property type="match status" value="1"/>
</dbReference>
<dbReference type="Pfam" id="PF00687">
    <property type="entry name" value="Ribosomal_L1"/>
    <property type="match status" value="1"/>
</dbReference>
<dbReference type="PROSITE" id="PS01199">
    <property type="entry name" value="RIBOSOMAL_L1"/>
    <property type="match status" value="1"/>
</dbReference>
<evidence type="ECO:0000256" key="7">
    <source>
        <dbReference type="ARBA" id="ARBA00022980"/>
    </source>
</evidence>
<dbReference type="EMBL" id="JADIMT010000053">
    <property type="protein sequence ID" value="MBO8436139.1"/>
    <property type="molecule type" value="Genomic_DNA"/>
</dbReference>
<keyword evidence="3 10" id="KW-0820">tRNA-binding</keyword>
<dbReference type="PANTHER" id="PTHR36427:SF3">
    <property type="entry name" value="LARGE RIBOSOMAL SUBUNIT PROTEIN UL1M"/>
    <property type="match status" value="1"/>
</dbReference>
<dbReference type="InterPro" id="IPR016095">
    <property type="entry name" value="Ribosomal_uL1_3-a/b-sand"/>
</dbReference>
<sequence>MKRGKKYQEAAKKVDKSKEYSLQEAAELVKSMSFAKFNETVELSVALSLKKSQSVRDTVVLPNQFMAQKRILVFAKGEKAEEAKAAGAAYVGDADLIDKIKGGWMDFDIAVATPDMMKDVGRLGPILGRRGLMPNPKTHTVTNDIKEALEELGRGRVEFRSDKTGVVHMAVGKVDMDPAKVAENAKVTIGEIMRKKPADAKGDFIVSVALSSTMGPGVRVNYKDVADASAAV</sequence>
<accession>A0A9D9E2Y4</accession>